<dbReference type="Gene3D" id="3.30.70.20">
    <property type="match status" value="1"/>
</dbReference>
<accession>A0A328WN68</accession>
<gene>
    <name evidence="2" type="ORF">B0I10_10741</name>
</gene>
<keyword evidence="3" id="KW-1185">Reference proteome</keyword>
<comment type="caution">
    <text evidence="2">The sequence shown here is derived from an EMBL/GenBank/DDBJ whole genome shotgun (WGS) entry which is preliminary data.</text>
</comment>
<name>A0A328WN68_9FLAO</name>
<evidence type="ECO:0000313" key="3">
    <source>
        <dbReference type="Proteomes" id="UP000249518"/>
    </source>
</evidence>
<dbReference type="SUPFAM" id="SSF54862">
    <property type="entry name" value="4Fe-4S ferredoxins"/>
    <property type="match status" value="1"/>
</dbReference>
<feature type="domain" description="Divergent 4Fe-4S mono-cluster" evidence="1">
    <location>
        <begin position="10"/>
        <end position="72"/>
    </location>
</feature>
<dbReference type="Proteomes" id="UP000249518">
    <property type="component" value="Unassembled WGS sequence"/>
</dbReference>
<dbReference type="InterPro" id="IPR010693">
    <property type="entry name" value="Divergent_4Fe-4S_mono-cluster"/>
</dbReference>
<organism evidence="2 3">
    <name type="scientific">Flavobacterium lacus</name>
    <dbReference type="NCBI Taxonomy" id="1353778"/>
    <lineage>
        <taxon>Bacteria</taxon>
        <taxon>Pseudomonadati</taxon>
        <taxon>Bacteroidota</taxon>
        <taxon>Flavobacteriia</taxon>
        <taxon>Flavobacteriales</taxon>
        <taxon>Flavobacteriaceae</taxon>
        <taxon>Flavobacterium</taxon>
    </lineage>
</organism>
<dbReference type="OrthoDB" id="9795032at2"/>
<proteinExistence type="predicted"/>
<evidence type="ECO:0000313" key="2">
    <source>
        <dbReference type="EMBL" id="RAR47770.1"/>
    </source>
</evidence>
<evidence type="ECO:0000259" key="1">
    <source>
        <dbReference type="Pfam" id="PF06902"/>
    </source>
</evidence>
<dbReference type="RefSeq" id="WP_112086052.1">
    <property type="nucleotide sequence ID" value="NZ_QLSV01000007.1"/>
</dbReference>
<dbReference type="Pfam" id="PF06902">
    <property type="entry name" value="Fer4_19"/>
    <property type="match status" value="1"/>
</dbReference>
<protein>
    <submittedName>
        <fullName evidence="2">Putative Fe-S cluster protein YjdI</fullName>
    </submittedName>
</protein>
<dbReference type="AlphaFoldDB" id="A0A328WN68"/>
<sequence>MEATNIKKEYSNDEVTVVWEAGKCIHSGNCVQNNPDVFQPKEKPWIKIEASSTEKIIETVNKCPSGALTFYKKNKLTNSFKTGHLKRFPVFLFLNLG</sequence>
<dbReference type="EMBL" id="QLSV01000007">
    <property type="protein sequence ID" value="RAR47770.1"/>
    <property type="molecule type" value="Genomic_DNA"/>
</dbReference>
<reference evidence="2 3" key="1">
    <citation type="submission" date="2018-06" db="EMBL/GenBank/DDBJ databases">
        <title>Genomic Encyclopedia of Type Strains, Phase III (KMG-III): the genomes of soil and plant-associated and newly described type strains.</title>
        <authorList>
            <person name="Whitman W."/>
        </authorList>
    </citation>
    <scope>NUCLEOTIDE SEQUENCE [LARGE SCALE GENOMIC DNA]</scope>
    <source>
        <strain evidence="2 3">CGMCC 1.12504</strain>
    </source>
</reference>